<dbReference type="AlphaFoldDB" id="A0A0E9V4V6"/>
<evidence type="ECO:0000313" key="1">
    <source>
        <dbReference type="EMBL" id="JAH72475.1"/>
    </source>
</evidence>
<proteinExistence type="predicted"/>
<sequence length="21" mass="2621">MKTHRYIWCRMTSQQTRVPVV</sequence>
<organism evidence="1">
    <name type="scientific">Anguilla anguilla</name>
    <name type="common">European freshwater eel</name>
    <name type="synonym">Muraena anguilla</name>
    <dbReference type="NCBI Taxonomy" id="7936"/>
    <lineage>
        <taxon>Eukaryota</taxon>
        <taxon>Metazoa</taxon>
        <taxon>Chordata</taxon>
        <taxon>Craniata</taxon>
        <taxon>Vertebrata</taxon>
        <taxon>Euteleostomi</taxon>
        <taxon>Actinopterygii</taxon>
        <taxon>Neopterygii</taxon>
        <taxon>Teleostei</taxon>
        <taxon>Anguilliformes</taxon>
        <taxon>Anguillidae</taxon>
        <taxon>Anguilla</taxon>
    </lineage>
</organism>
<name>A0A0E9V4V6_ANGAN</name>
<reference evidence="1" key="2">
    <citation type="journal article" date="2015" name="Fish Shellfish Immunol.">
        <title>Early steps in the European eel (Anguilla anguilla)-Vibrio vulnificus interaction in the gills: Role of the RtxA13 toxin.</title>
        <authorList>
            <person name="Callol A."/>
            <person name="Pajuelo D."/>
            <person name="Ebbesson L."/>
            <person name="Teles M."/>
            <person name="MacKenzie S."/>
            <person name="Amaro C."/>
        </authorList>
    </citation>
    <scope>NUCLEOTIDE SEQUENCE</scope>
</reference>
<dbReference type="EMBL" id="GBXM01036102">
    <property type="protein sequence ID" value="JAH72475.1"/>
    <property type="molecule type" value="Transcribed_RNA"/>
</dbReference>
<accession>A0A0E9V4V6</accession>
<reference evidence="1" key="1">
    <citation type="submission" date="2014-11" db="EMBL/GenBank/DDBJ databases">
        <authorList>
            <person name="Amaro Gonzalez C."/>
        </authorList>
    </citation>
    <scope>NUCLEOTIDE SEQUENCE</scope>
</reference>
<protein>
    <submittedName>
        <fullName evidence="1">Uncharacterized protein</fullName>
    </submittedName>
</protein>